<proteinExistence type="predicted"/>
<evidence type="ECO:0000313" key="2">
    <source>
        <dbReference type="EMBL" id="VDK19863.1"/>
    </source>
</evidence>
<keyword evidence="3" id="KW-1185">Reference proteome</keyword>
<evidence type="ECO:0000313" key="3">
    <source>
        <dbReference type="Proteomes" id="UP000267096"/>
    </source>
</evidence>
<gene>
    <name evidence="2" type="ORF">ASIM_LOCUS2334</name>
</gene>
<feature type="compositionally biased region" description="Polar residues" evidence="1">
    <location>
        <begin position="1"/>
        <end position="16"/>
    </location>
</feature>
<protein>
    <submittedName>
        <fullName evidence="2">Uncharacterized protein</fullName>
    </submittedName>
</protein>
<feature type="region of interest" description="Disordered" evidence="1">
    <location>
        <begin position="1"/>
        <end position="22"/>
    </location>
</feature>
<evidence type="ECO:0000256" key="1">
    <source>
        <dbReference type="SAM" id="MobiDB-lite"/>
    </source>
</evidence>
<sequence>MKLSKFQTQTNLSSNGPRVRHQSVAASFDHANHSSRFHQMYFHHRR</sequence>
<dbReference type="AlphaFoldDB" id="A0A3P6NUN8"/>
<name>A0A3P6NUN8_ANISI</name>
<accession>A0A3P6NUN8</accession>
<dbReference type="Proteomes" id="UP000267096">
    <property type="component" value="Unassembled WGS sequence"/>
</dbReference>
<reference evidence="2 3" key="1">
    <citation type="submission" date="2018-11" db="EMBL/GenBank/DDBJ databases">
        <authorList>
            <consortium name="Pathogen Informatics"/>
        </authorList>
    </citation>
    <scope>NUCLEOTIDE SEQUENCE [LARGE SCALE GENOMIC DNA]</scope>
</reference>
<dbReference type="EMBL" id="UYRR01003067">
    <property type="protein sequence ID" value="VDK19863.1"/>
    <property type="molecule type" value="Genomic_DNA"/>
</dbReference>
<organism evidence="2 3">
    <name type="scientific">Anisakis simplex</name>
    <name type="common">Herring worm</name>
    <dbReference type="NCBI Taxonomy" id="6269"/>
    <lineage>
        <taxon>Eukaryota</taxon>
        <taxon>Metazoa</taxon>
        <taxon>Ecdysozoa</taxon>
        <taxon>Nematoda</taxon>
        <taxon>Chromadorea</taxon>
        <taxon>Rhabditida</taxon>
        <taxon>Spirurina</taxon>
        <taxon>Ascaridomorpha</taxon>
        <taxon>Ascaridoidea</taxon>
        <taxon>Anisakidae</taxon>
        <taxon>Anisakis</taxon>
        <taxon>Anisakis simplex complex</taxon>
    </lineage>
</organism>